<sequence length="148" mass="17605">MISYMELNEQNHKITELSNVLSYLINERSMCDTEVSCELFFRYVELVKEHLETEERELYQLLLMDSDNDARNTGRKFLSGSGEIKRVFGQYLKRWCKGKELRIRDHEAFIRDTREIFALVIRRIDDEIVHLYPTLLHNGYLPMKAQAA</sequence>
<organism evidence="1 2">
    <name type="scientific">Thiothrix caldifontis</name>
    <dbReference type="NCBI Taxonomy" id="525918"/>
    <lineage>
        <taxon>Bacteria</taxon>
        <taxon>Pseudomonadati</taxon>
        <taxon>Pseudomonadota</taxon>
        <taxon>Gammaproteobacteria</taxon>
        <taxon>Thiotrichales</taxon>
        <taxon>Thiotrichaceae</taxon>
        <taxon>Thiothrix</taxon>
    </lineage>
</organism>
<evidence type="ECO:0000313" key="1">
    <source>
        <dbReference type="EMBL" id="SEA38983.1"/>
    </source>
</evidence>
<dbReference type="Proteomes" id="UP000199397">
    <property type="component" value="Unassembled WGS sequence"/>
</dbReference>
<dbReference type="AlphaFoldDB" id="A0A1H4AST4"/>
<keyword evidence="2" id="KW-1185">Reference proteome</keyword>
<reference evidence="1 2" key="1">
    <citation type="submission" date="2016-10" db="EMBL/GenBank/DDBJ databases">
        <authorList>
            <person name="de Groot N.N."/>
        </authorList>
    </citation>
    <scope>NUCLEOTIDE SEQUENCE [LARGE SCALE GENOMIC DNA]</scope>
    <source>
        <strain evidence="1 2">DSM 21228</strain>
    </source>
</reference>
<proteinExistence type="predicted"/>
<gene>
    <name evidence="1" type="ORF">SAMN05660964_01472</name>
</gene>
<dbReference type="EMBL" id="FNQP01000007">
    <property type="protein sequence ID" value="SEA38983.1"/>
    <property type="molecule type" value="Genomic_DNA"/>
</dbReference>
<protein>
    <recommendedName>
        <fullName evidence="3">Hemerythrin HHE cation binding domain-containing protein</fullName>
    </recommendedName>
</protein>
<evidence type="ECO:0000313" key="2">
    <source>
        <dbReference type="Proteomes" id="UP000199397"/>
    </source>
</evidence>
<evidence type="ECO:0008006" key="3">
    <source>
        <dbReference type="Google" id="ProtNLM"/>
    </source>
</evidence>
<accession>A0A1H4AST4</accession>
<dbReference type="OrthoDB" id="8809825at2"/>
<name>A0A1H4AST4_9GAMM</name>
<dbReference type="RefSeq" id="WP_093066932.1">
    <property type="nucleotide sequence ID" value="NZ_FNQP01000007.1"/>
</dbReference>